<keyword evidence="6" id="KW-0963">Cytoplasm</keyword>
<evidence type="ECO:0000313" key="9">
    <source>
        <dbReference type="Proteomes" id="UP001079430"/>
    </source>
</evidence>
<dbReference type="EMBL" id="JAPVOI010000004">
    <property type="protein sequence ID" value="MCZ4091573.1"/>
    <property type="molecule type" value="Genomic_DNA"/>
</dbReference>
<dbReference type="NCBIfam" id="TIGR02432">
    <property type="entry name" value="lysidine_TilS_N"/>
    <property type="match status" value="1"/>
</dbReference>
<dbReference type="SUPFAM" id="SSF52402">
    <property type="entry name" value="Adenine nucleotide alpha hydrolases-like"/>
    <property type="match status" value="1"/>
</dbReference>
<feature type="domain" description="tRNA(Ile)-lysidine/2-thiocytidine synthase N-terminal" evidence="7">
    <location>
        <begin position="22"/>
        <end position="205"/>
    </location>
</feature>
<comment type="catalytic activity">
    <reaction evidence="5 6">
        <text>cytidine(34) in tRNA(Ile2) + L-lysine + ATP = lysidine(34) in tRNA(Ile2) + AMP + diphosphate + H(+)</text>
        <dbReference type="Rhea" id="RHEA:43744"/>
        <dbReference type="Rhea" id="RHEA-COMP:10625"/>
        <dbReference type="Rhea" id="RHEA-COMP:10670"/>
        <dbReference type="ChEBI" id="CHEBI:15378"/>
        <dbReference type="ChEBI" id="CHEBI:30616"/>
        <dbReference type="ChEBI" id="CHEBI:32551"/>
        <dbReference type="ChEBI" id="CHEBI:33019"/>
        <dbReference type="ChEBI" id="CHEBI:82748"/>
        <dbReference type="ChEBI" id="CHEBI:83665"/>
        <dbReference type="ChEBI" id="CHEBI:456215"/>
        <dbReference type="EC" id="6.3.4.19"/>
    </reaction>
</comment>
<gene>
    <name evidence="6 8" type="primary">tilS</name>
    <name evidence="8" type="ORF">O3W52_16315</name>
</gene>
<dbReference type="PANTHER" id="PTHR43033">
    <property type="entry name" value="TRNA(ILE)-LYSIDINE SYNTHASE-RELATED"/>
    <property type="match status" value="1"/>
</dbReference>
<accession>A0ABT4KI89</accession>
<evidence type="ECO:0000256" key="5">
    <source>
        <dbReference type="ARBA" id="ARBA00048539"/>
    </source>
</evidence>
<dbReference type="RefSeq" id="WP_269281565.1">
    <property type="nucleotide sequence ID" value="NZ_JAPVOI010000004.1"/>
</dbReference>
<keyword evidence="1 6" id="KW-0436">Ligase</keyword>
<dbReference type="InterPro" id="IPR012795">
    <property type="entry name" value="tRNA_Ile_lys_synt_N"/>
</dbReference>
<dbReference type="PANTHER" id="PTHR43033:SF1">
    <property type="entry name" value="TRNA(ILE)-LYSIDINE SYNTHASE-RELATED"/>
    <property type="match status" value="1"/>
</dbReference>
<evidence type="ECO:0000256" key="3">
    <source>
        <dbReference type="ARBA" id="ARBA00022741"/>
    </source>
</evidence>
<proteinExistence type="inferred from homology"/>
<dbReference type="Gene3D" id="3.40.50.620">
    <property type="entry name" value="HUPs"/>
    <property type="match status" value="1"/>
</dbReference>
<name>A0ABT4KI89_9HYPH</name>
<keyword evidence="9" id="KW-1185">Reference proteome</keyword>
<dbReference type="GO" id="GO:0032267">
    <property type="term" value="F:tRNA(Ile)-lysidine synthase activity"/>
    <property type="evidence" value="ECO:0007669"/>
    <property type="project" value="UniProtKB-EC"/>
</dbReference>
<dbReference type="EC" id="6.3.4.19" evidence="6"/>
<comment type="function">
    <text evidence="6">Ligates lysine onto the cytidine present at position 34 of the AUA codon-specific tRNA(Ile) that contains the anticodon CAU, in an ATP-dependent manner. Cytidine is converted to lysidine, thus changing the amino acid specificity of the tRNA from methionine to isoleucine.</text>
</comment>
<evidence type="ECO:0000256" key="4">
    <source>
        <dbReference type="ARBA" id="ARBA00022840"/>
    </source>
</evidence>
<keyword evidence="2 6" id="KW-0819">tRNA processing</keyword>
<evidence type="ECO:0000259" key="7">
    <source>
        <dbReference type="Pfam" id="PF01171"/>
    </source>
</evidence>
<dbReference type="CDD" id="cd01992">
    <property type="entry name" value="TilS_N"/>
    <property type="match status" value="1"/>
</dbReference>
<evidence type="ECO:0000256" key="1">
    <source>
        <dbReference type="ARBA" id="ARBA00022598"/>
    </source>
</evidence>
<comment type="similarity">
    <text evidence="6">Belongs to the tRNA(Ile)-lysidine synthase family.</text>
</comment>
<keyword evidence="4 6" id="KW-0067">ATP-binding</keyword>
<evidence type="ECO:0000256" key="6">
    <source>
        <dbReference type="HAMAP-Rule" id="MF_01161"/>
    </source>
</evidence>
<dbReference type="InterPro" id="IPR014729">
    <property type="entry name" value="Rossmann-like_a/b/a_fold"/>
</dbReference>
<dbReference type="Proteomes" id="UP001079430">
    <property type="component" value="Unassembled WGS sequence"/>
</dbReference>
<dbReference type="Pfam" id="PF01171">
    <property type="entry name" value="ATP_bind_3"/>
    <property type="match status" value="1"/>
</dbReference>
<organism evidence="8 9">
    <name type="scientific">Sinorhizobium psoraleae</name>
    <dbReference type="NCBI Taxonomy" id="520838"/>
    <lineage>
        <taxon>Bacteria</taxon>
        <taxon>Pseudomonadati</taxon>
        <taxon>Pseudomonadota</taxon>
        <taxon>Alphaproteobacteria</taxon>
        <taxon>Hyphomicrobiales</taxon>
        <taxon>Rhizobiaceae</taxon>
        <taxon>Sinorhizobium/Ensifer group</taxon>
        <taxon>Sinorhizobium</taxon>
    </lineage>
</organism>
<dbReference type="InterPro" id="IPR011063">
    <property type="entry name" value="TilS/TtcA_N"/>
</dbReference>
<sequence>MPEAVIATARYFLRAFIEPCRILVAVSGGSDSKGLLLALHSAIGDKDREGFSLVACTIDHGLRPGSADEAAAVAAFCAELGVPHLVCRWEGDKPRTGIQAAARHKRYELLADAAAALGADCIATGHTLDDQHETIVMRGARGEGEGAGSAGMASTMLYGRRIWVLRPFLGLRRDDIRAFLTARGVAWFDDPSNANPLFERVRVRSELAASKEAPAARWSAAQRAASSARAAALIESHVRVHETVAAEIAAEQAGNLGDADWRRALLSVAAVLGGRNHLPVHATIERISGFLQAGMPGRMTAGGVVYDRRPSGLYLYREARNLSALVIEPGETKTWDGRFNVTNGERSPLMVTAKGQDGQWDQRLIDAGLPSGVAKRASRAAPHIAPAAANVVGMSPIQAKVECRIGLYDAFLPGFDRIMADAVAMLFGRERYPAPPVHDVFDRNGEVAGGLPWQGDTRTLC</sequence>
<protein>
    <recommendedName>
        <fullName evidence="6">tRNA(Ile)-lysidine synthase</fullName>
        <ecNumber evidence="6">6.3.4.19</ecNumber>
    </recommendedName>
    <alternativeName>
        <fullName evidence="6">tRNA(Ile)-2-lysyl-cytidine synthase</fullName>
    </alternativeName>
    <alternativeName>
        <fullName evidence="6">tRNA(Ile)-lysidine synthetase</fullName>
    </alternativeName>
</protein>
<comment type="subcellular location">
    <subcellularLocation>
        <location evidence="6">Cytoplasm</location>
    </subcellularLocation>
</comment>
<comment type="caution">
    <text evidence="8">The sequence shown here is derived from an EMBL/GenBank/DDBJ whole genome shotgun (WGS) entry which is preliminary data.</text>
</comment>
<dbReference type="HAMAP" id="MF_01161">
    <property type="entry name" value="tRNA_Ile_lys_synt"/>
    <property type="match status" value="1"/>
</dbReference>
<evidence type="ECO:0000313" key="8">
    <source>
        <dbReference type="EMBL" id="MCZ4091573.1"/>
    </source>
</evidence>
<evidence type="ECO:0000256" key="2">
    <source>
        <dbReference type="ARBA" id="ARBA00022694"/>
    </source>
</evidence>
<dbReference type="InterPro" id="IPR012094">
    <property type="entry name" value="tRNA_Ile_lys_synt"/>
</dbReference>
<reference evidence="8" key="1">
    <citation type="submission" date="2022-10" db="EMBL/GenBank/DDBJ databases">
        <title>Whole genome sequencing of three plant growth promoting bacteria isolated from Vachellia tortilis subsp. raddiana in Morocco.</title>
        <authorList>
            <person name="Hnini M."/>
            <person name="Zouagui R."/>
            <person name="Zouagui H."/>
            <person name="Chemao Elfihri M.-W."/>
            <person name="Ibrahimi A."/>
            <person name="Sbabou L."/>
            <person name="Aurag J."/>
        </authorList>
    </citation>
    <scope>NUCLEOTIDE SEQUENCE</scope>
    <source>
        <strain evidence="8">LMR678</strain>
    </source>
</reference>
<feature type="binding site" evidence="6">
    <location>
        <begin position="27"/>
        <end position="32"/>
    </location>
    <ligand>
        <name>ATP</name>
        <dbReference type="ChEBI" id="CHEBI:30616"/>
    </ligand>
</feature>
<comment type="domain">
    <text evidence="6">The N-terminal region contains the highly conserved SGGXDS motif, predicted to be a P-loop motif involved in ATP binding.</text>
</comment>
<keyword evidence="3 6" id="KW-0547">Nucleotide-binding</keyword>